<comment type="caution">
    <text evidence="2">The sequence shown here is derived from an EMBL/GenBank/DDBJ whole genome shotgun (WGS) entry which is preliminary data.</text>
</comment>
<gene>
    <name evidence="2" type="ORF">ADL29_28130</name>
</gene>
<evidence type="ECO:0000313" key="2">
    <source>
        <dbReference type="EMBL" id="KPC60708.1"/>
    </source>
</evidence>
<feature type="compositionally biased region" description="Basic and acidic residues" evidence="1">
    <location>
        <begin position="1"/>
        <end position="22"/>
    </location>
</feature>
<dbReference type="Pfam" id="PF14013">
    <property type="entry name" value="MT0933_antitox"/>
    <property type="match status" value="1"/>
</dbReference>
<keyword evidence="3" id="KW-1185">Reference proteome</keyword>
<feature type="region of interest" description="Disordered" evidence="1">
    <location>
        <begin position="1"/>
        <end position="66"/>
    </location>
</feature>
<feature type="compositionally biased region" description="Basic and acidic residues" evidence="1">
    <location>
        <begin position="44"/>
        <end position="59"/>
    </location>
</feature>
<evidence type="ECO:0000256" key="1">
    <source>
        <dbReference type="SAM" id="MobiDB-lite"/>
    </source>
</evidence>
<dbReference type="RefSeq" id="WP_053926372.1">
    <property type="nucleotide sequence ID" value="NZ_LGKG01000157.1"/>
</dbReference>
<name>A0A0N0XSW3_9ACTN</name>
<dbReference type="PATRIC" id="fig|66876.3.peg.6165"/>
<proteinExistence type="predicted"/>
<accession>A0A0N0XSW3</accession>
<protein>
    <submittedName>
        <fullName evidence="2">Kanamycin biosynthetic protein</fullName>
    </submittedName>
</protein>
<dbReference type="AlphaFoldDB" id="A0A0N0XSW3"/>
<reference evidence="3" key="1">
    <citation type="submission" date="2015-07" db="EMBL/GenBank/DDBJ databases">
        <authorList>
            <person name="Ju K.-S."/>
            <person name="Doroghazi J.R."/>
            <person name="Metcalf W.W."/>
        </authorList>
    </citation>
    <scope>NUCLEOTIDE SEQUENCE [LARGE SCALE GENOMIC DNA]</scope>
    <source>
        <strain evidence="3">NRRL ISP-5002</strain>
    </source>
</reference>
<sequence>MSVMDKLKQLLKGHEEQAEKGIDQAGDLLDEKTRGTYSGQVDTAQEKLKDQLGSDRGRGQEGPPQS</sequence>
<organism evidence="2 3">
    <name type="scientific">Streptomyces chattanoogensis</name>
    <dbReference type="NCBI Taxonomy" id="66876"/>
    <lineage>
        <taxon>Bacteria</taxon>
        <taxon>Bacillati</taxon>
        <taxon>Actinomycetota</taxon>
        <taxon>Actinomycetes</taxon>
        <taxon>Kitasatosporales</taxon>
        <taxon>Streptomycetaceae</taxon>
        <taxon>Streptomyces</taxon>
    </lineage>
</organism>
<dbReference type="Proteomes" id="UP000037982">
    <property type="component" value="Unassembled WGS sequence"/>
</dbReference>
<evidence type="ECO:0000313" key="3">
    <source>
        <dbReference type="Proteomes" id="UP000037982"/>
    </source>
</evidence>
<dbReference type="EMBL" id="LGKG01000157">
    <property type="protein sequence ID" value="KPC60708.1"/>
    <property type="molecule type" value="Genomic_DNA"/>
</dbReference>
<dbReference type="InterPro" id="IPR028037">
    <property type="entry name" value="Antitoxin_Rv0909/MT0933"/>
</dbReference>